<dbReference type="PANTHER" id="PTHR12526:SF630">
    <property type="entry name" value="GLYCOSYLTRANSFERASE"/>
    <property type="match status" value="1"/>
</dbReference>
<sequence length="349" mass="39207">MKKLLIISTNTIHLYNFYRLVKDGFESVEIVTNKPNSNLDYDDTPVHYINFSARNPVRFFNSYHSLIRIINRFQPDIIHSQQITTNSYLAVKAGLKTNIPVVVTAWGSDVLLTPALGTLYRKMVRFILRHGSAFTADASFVAEKMNELAGKKLSTILANFASVDISENPAKENVIYSNRLLKKLYRIDAVIRAFALFLKNENRKDWKLIIAGTGEELPALKELGKSLNVADSIEFAGWLNPIENKNNYDRARIFVSVPESDGTSISLLEAMGAGCIPVVSDLPANREWIKHAENGIVVKEFCDNFLEEALAIDAAKAVSINQELIKNKATFKANQEAFLSVYKKLIFTK</sequence>
<reference evidence="3" key="1">
    <citation type="submission" date="2019-08" db="EMBL/GenBank/DDBJ databases">
        <authorList>
            <person name="Kucharzyk K."/>
            <person name="Murdoch R.W."/>
            <person name="Higgins S."/>
            <person name="Loffler F."/>
        </authorList>
    </citation>
    <scope>NUCLEOTIDE SEQUENCE</scope>
</reference>
<dbReference type="InterPro" id="IPR001296">
    <property type="entry name" value="Glyco_trans_1"/>
</dbReference>
<dbReference type="Gene3D" id="3.40.50.2000">
    <property type="entry name" value="Glycogen Phosphorylase B"/>
    <property type="match status" value="2"/>
</dbReference>
<name>A0A644WFF0_9ZZZZ</name>
<evidence type="ECO:0000313" key="3">
    <source>
        <dbReference type="EMBL" id="MPM02218.1"/>
    </source>
</evidence>
<dbReference type="GO" id="GO:0016757">
    <property type="term" value="F:glycosyltransferase activity"/>
    <property type="evidence" value="ECO:0007669"/>
    <property type="project" value="UniProtKB-KW"/>
</dbReference>
<dbReference type="EC" id="2.4.1.-" evidence="3"/>
<protein>
    <submittedName>
        <fullName evidence="3">Glycosyltransferase Gtf1</fullName>
        <ecNumber evidence="3">2.4.1.-</ecNumber>
    </submittedName>
</protein>
<dbReference type="Pfam" id="PF00534">
    <property type="entry name" value="Glycos_transf_1"/>
    <property type="match status" value="1"/>
</dbReference>
<dbReference type="CDD" id="cd03801">
    <property type="entry name" value="GT4_PimA-like"/>
    <property type="match status" value="1"/>
</dbReference>
<evidence type="ECO:0000259" key="2">
    <source>
        <dbReference type="Pfam" id="PF13477"/>
    </source>
</evidence>
<feature type="domain" description="Glycosyl transferase family 1" evidence="1">
    <location>
        <begin position="168"/>
        <end position="301"/>
    </location>
</feature>
<organism evidence="3">
    <name type="scientific">bioreactor metagenome</name>
    <dbReference type="NCBI Taxonomy" id="1076179"/>
    <lineage>
        <taxon>unclassified sequences</taxon>
        <taxon>metagenomes</taxon>
        <taxon>ecological metagenomes</taxon>
    </lineage>
</organism>
<accession>A0A644WFF0</accession>
<comment type="caution">
    <text evidence="3">The sequence shown here is derived from an EMBL/GenBank/DDBJ whole genome shotgun (WGS) entry which is preliminary data.</text>
</comment>
<evidence type="ECO:0000259" key="1">
    <source>
        <dbReference type="Pfam" id="PF00534"/>
    </source>
</evidence>
<dbReference type="PANTHER" id="PTHR12526">
    <property type="entry name" value="GLYCOSYLTRANSFERASE"/>
    <property type="match status" value="1"/>
</dbReference>
<dbReference type="AlphaFoldDB" id="A0A644WFF0"/>
<feature type="domain" description="Glycosyltransferase subfamily 4-like N-terminal" evidence="2">
    <location>
        <begin position="4"/>
        <end position="136"/>
    </location>
</feature>
<proteinExistence type="predicted"/>
<dbReference type="EMBL" id="VSSQ01000853">
    <property type="protein sequence ID" value="MPM02218.1"/>
    <property type="molecule type" value="Genomic_DNA"/>
</dbReference>
<gene>
    <name evidence="3" type="primary">gtf1_19</name>
    <name evidence="3" type="ORF">SDC9_48463</name>
</gene>
<dbReference type="SUPFAM" id="SSF53756">
    <property type="entry name" value="UDP-Glycosyltransferase/glycogen phosphorylase"/>
    <property type="match status" value="1"/>
</dbReference>
<keyword evidence="3" id="KW-0328">Glycosyltransferase</keyword>
<dbReference type="Pfam" id="PF13477">
    <property type="entry name" value="Glyco_trans_4_2"/>
    <property type="match status" value="1"/>
</dbReference>
<keyword evidence="3" id="KW-0808">Transferase</keyword>
<dbReference type="InterPro" id="IPR028098">
    <property type="entry name" value="Glyco_trans_4-like_N"/>
</dbReference>